<dbReference type="Pfam" id="PF00001">
    <property type="entry name" value="7tm_1"/>
    <property type="match status" value="1"/>
</dbReference>
<dbReference type="Gene3D" id="1.20.1070.10">
    <property type="entry name" value="Rhodopsin 7-helix transmembrane proteins"/>
    <property type="match status" value="1"/>
</dbReference>
<keyword evidence="8 9" id="KW-0807">Transducer</keyword>
<dbReference type="InterPro" id="IPR016186">
    <property type="entry name" value="C-type_lectin-like/link_sf"/>
</dbReference>
<evidence type="ECO:0000259" key="11">
    <source>
        <dbReference type="PROSITE" id="PS50262"/>
    </source>
</evidence>
<proteinExistence type="inferred from homology"/>
<gene>
    <name evidence="13" type="primary">LOC101383889</name>
</gene>
<evidence type="ECO:0000256" key="8">
    <source>
        <dbReference type="ARBA" id="ARBA00023224"/>
    </source>
</evidence>
<dbReference type="InterPro" id="IPR000725">
    <property type="entry name" value="Olfact_rcpt"/>
</dbReference>
<feature type="transmembrane region" description="Helical" evidence="10">
    <location>
        <begin position="259"/>
        <end position="283"/>
    </location>
</feature>
<dbReference type="Proteomes" id="UP000245340">
    <property type="component" value="Unplaced"/>
</dbReference>
<feature type="transmembrane region" description="Helical" evidence="10">
    <location>
        <begin position="162"/>
        <end position="187"/>
    </location>
</feature>
<dbReference type="InterPro" id="IPR017452">
    <property type="entry name" value="GPCR_Rhodpsn_7TM"/>
</dbReference>
<comment type="subcellular location">
    <subcellularLocation>
        <location evidence="2">Membrane</location>
        <topology evidence="2">Multi-pass membrane protein</topology>
    </subcellularLocation>
</comment>
<keyword evidence="7 9" id="KW-0675">Receptor</keyword>
<dbReference type="AlphaFoldDB" id="A0A9B0GYZ4"/>
<accession>A0A9B0GYZ4</accession>
<evidence type="ECO:0000256" key="5">
    <source>
        <dbReference type="ARBA" id="ARBA00023040"/>
    </source>
</evidence>
<keyword evidence="3 9" id="KW-0812">Transmembrane</keyword>
<evidence type="ECO:0000256" key="10">
    <source>
        <dbReference type="SAM" id="Phobius"/>
    </source>
</evidence>
<evidence type="ECO:0000256" key="2">
    <source>
        <dbReference type="ARBA" id="ARBA00004141"/>
    </source>
</evidence>
<sequence length="415" mass="46697">MLQHAHWGPGQQNPKLAEHRVPSVATMSTPRCSFFNQMQEELKQLDIKCECRMERRASSPPRTPPGLDLPFSSGPLVVQGLADAGHKRDIMRGEVFQQMEALRAGNEQQDWFEAKDHCAEKGAHVVIINSQAEQYCLDLDNQTRVFEFILLGLSEQRLKQQVLLGLSSSLYLFECLGNLLAILAILLDPHLHSPMYFFLSNLSLLDICFTSTTNPKMLVNHLCGHSTISSEACLIQMYFFVAFGAADSILLLAMAYDRYLAICCLLCYMTIMNVLPCALLVVVPWISANLISMVHTILMTHLSFRTDRIPQFFCDLNALIKLSCSNTQLNEMLGKRKAFSTCSSHFCVVSLFHGTIIGVYFNPASTHATQRDLAATVTYTMVTPMLHLFIYSLRNRDLKEALKKLLKGNHLAKPF</sequence>
<feature type="transmembrane region" description="Helical" evidence="10">
    <location>
        <begin position="338"/>
        <end position="361"/>
    </location>
</feature>
<feature type="transmembrane region" description="Helical" evidence="10">
    <location>
        <begin position="373"/>
        <end position="393"/>
    </location>
</feature>
<evidence type="ECO:0000313" key="13">
    <source>
        <dbReference type="RefSeq" id="XP_004408451.1"/>
    </source>
</evidence>
<dbReference type="PANTHER" id="PTHR48001">
    <property type="entry name" value="OLFACTORY RECEPTOR"/>
    <property type="match status" value="1"/>
</dbReference>
<dbReference type="SUPFAM" id="SSF81321">
    <property type="entry name" value="Family A G protein-coupled receptor-like"/>
    <property type="match status" value="1"/>
</dbReference>
<dbReference type="Gene3D" id="3.10.100.10">
    <property type="entry name" value="Mannose-Binding Protein A, subunit A"/>
    <property type="match status" value="1"/>
</dbReference>
<feature type="transmembrane region" description="Helical" evidence="10">
    <location>
        <begin position="233"/>
        <end position="253"/>
    </location>
</feature>
<dbReference type="RefSeq" id="XP_004408451.1">
    <property type="nucleotide sequence ID" value="XM_004408394.1"/>
</dbReference>
<dbReference type="PROSITE" id="PS50262">
    <property type="entry name" value="G_PROTEIN_RECEP_F1_2"/>
    <property type="match status" value="1"/>
</dbReference>
<evidence type="ECO:0000313" key="12">
    <source>
        <dbReference type="Proteomes" id="UP000245340"/>
    </source>
</evidence>
<dbReference type="PROSITE" id="PS00237">
    <property type="entry name" value="G_PROTEIN_RECEP_F1_1"/>
    <property type="match status" value="1"/>
</dbReference>
<dbReference type="SUPFAM" id="SSF56436">
    <property type="entry name" value="C-type lectin-like"/>
    <property type="match status" value="1"/>
</dbReference>
<protein>
    <submittedName>
        <fullName evidence="13">Olfactory receptor-like protein OLF4-like</fullName>
    </submittedName>
</protein>
<comment type="similarity">
    <text evidence="9">Belongs to the G-protein coupled receptor 1 family.</text>
</comment>
<evidence type="ECO:0000256" key="1">
    <source>
        <dbReference type="ARBA" id="ARBA00003929"/>
    </source>
</evidence>
<keyword evidence="5 9" id="KW-0297">G-protein coupled receptor</keyword>
<feature type="domain" description="G-protein coupled receptors family 1 profile" evidence="11">
    <location>
        <begin position="177"/>
        <end position="415"/>
    </location>
</feature>
<dbReference type="GO" id="GO:0004930">
    <property type="term" value="F:G protein-coupled receptor activity"/>
    <property type="evidence" value="ECO:0007669"/>
    <property type="project" value="UniProtKB-KW"/>
</dbReference>
<evidence type="ECO:0000256" key="6">
    <source>
        <dbReference type="ARBA" id="ARBA00023136"/>
    </source>
</evidence>
<reference evidence="13" key="1">
    <citation type="submission" date="2025-08" db="UniProtKB">
        <authorList>
            <consortium name="RefSeq"/>
        </authorList>
    </citation>
    <scope>IDENTIFICATION</scope>
</reference>
<dbReference type="PRINTS" id="PR00245">
    <property type="entry name" value="OLFACTORYR"/>
</dbReference>
<dbReference type="InterPro" id="IPR000276">
    <property type="entry name" value="GPCR_Rhodpsn"/>
</dbReference>
<dbReference type="GO" id="GO:0016020">
    <property type="term" value="C:membrane"/>
    <property type="evidence" value="ECO:0007669"/>
    <property type="project" value="UniProtKB-SubCell"/>
</dbReference>
<evidence type="ECO:0000256" key="7">
    <source>
        <dbReference type="ARBA" id="ARBA00023170"/>
    </source>
</evidence>
<dbReference type="GO" id="GO:0004984">
    <property type="term" value="F:olfactory receptor activity"/>
    <property type="evidence" value="ECO:0007669"/>
    <property type="project" value="InterPro"/>
</dbReference>
<evidence type="ECO:0000256" key="3">
    <source>
        <dbReference type="ARBA" id="ARBA00022692"/>
    </source>
</evidence>
<keyword evidence="12" id="KW-1185">Reference proteome</keyword>
<dbReference type="PRINTS" id="PR00237">
    <property type="entry name" value="GPCRRHODOPSN"/>
</dbReference>
<evidence type="ECO:0000256" key="4">
    <source>
        <dbReference type="ARBA" id="ARBA00022989"/>
    </source>
</evidence>
<keyword evidence="6 10" id="KW-0472">Membrane</keyword>
<comment type="function">
    <text evidence="1">Putative odorant or sperm cell receptor.</text>
</comment>
<dbReference type="InterPro" id="IPR016187">
    <property type="entry name" value="CTDL_fold"/>
</dbReference>
<keyword evidence="4 10" id="KW-1133">Transmembrane helix</keyword>
<name>A0A9B0GYZ4_ODORO</name>
<evidence type="ECO:0000256" key="9">
    <source>
        <dbReference type="RuleBase" id="RU000688"/>
    </source>
</evidence>
<organism evidence="12 13">
    <name type="scientific">Odobenus rosmarus divergens</name>
    <name type="common">Pacific walrus</name>
    <dbReference type="NCBI Taxonomy" id="9708"/>
    <lineage>
        <taxon>Eukaryota</taxon>
        <taxon>Metazoa</taxon>
        <taxon>Chordata</taxon>
        <taxon>Craniata</taxon>
        <taxon>Vertebrata</taxon>
        <taxon>Euteleostomi</taxon>
        <taxon>Mammalia</taxon>
        <taxon>Eutheria</taxon>
        <taxon>Laurasiatheria</taxon>
        <taxon>Carnivora</taxon>
        <taxon>Caniformia</taxon>
        <taxon>Pinnipedia</taxon>
        <taxon>Odobenidae</taxon>
        <taxon>Odobenus</taxon>
    </lineage>
</organism>